<dbReference type="EnsemblPlants" id="QL03p006055:mrna">
    <property type="protein sequence ID" value="QL03p006055:mrna"/>
    <property type="gene ID" value="QL03p006055"/>
</dbReference>
<dbReference type="Proteomes" id="UP000594261">
    <property type="component" value="Chromosome 3"/>
</dbReference>
<organism evidence="1 2">
    <name type="scientific">Quercus lobata</name>
    <name type="common">Valley oak</name>
    <dbReference type="NCBI Taxonomy" id="97700"/>
    <lineage>
        <taxon>Eukaryota</taxon>
        <taxon>Viridiplantae</taxon>
        <taxon>Streptophyta</taxon>
        <taxon>Embryophyta</taxon>
        <taxon>Tracheophyta</taxon>
        <taxon>Spermatophyta</taxon>
        <taxon>Magnoliopsida</taxon>
        <taxon>eudicotyledons</taxon>
        <taxon>Gunneridae</taxon>
        <taxon>Pentapetalae</taxon>
        <taxon>rosids</taxon>
        <taxon>fabids</taxon>
        <taxon>Fagales</taxon>
        <taxon>Fagaceae</taxon>
        <taxon>Quercus</taxon>
    </lineage>
</organism>
<reference evidence="1 2" key="1">
    <citation type="journal article" date="2016" name="G3 (Bethesda)">
        <title>First Draft Assembly and Annotation of the Genome of a California Endemic Oak Quercus lobata Nee (Fagaceae).</title>
        <authorList>
            <person name="Sork V.L."/>
            <person name="Fitz-Gibbon S.T."/>
            <person name="Puiu D."/>
            <person name="Crepeau M."/>
            <person name="Gugger P.F."/>
            <person name="Sherman R."/>
            <person name="Stevens K."/>
            <person name="Langley C.H."/>
            <person name="Pellegrini M."/>
            <person name="Salzberg S.L."/>
        </authorList>
    </citation>
    <scope>NUCLEOTIDE SEQUENCE [LARGE SCALE GENOMIC DNA]</scope>
    <source>
        <strain evidence="1 2">cv. SW786</strain>
    </source>
</reference>
<evidence type="ECO:0000313" key="2">
    <source>
        <dbReference type="Proteomes" id="UP000594261"/>
    </source>
</evidence>
<evidence type="ECO:0000313" key="1">
    <source>
        <dbReference type="EnsemblPlants" id="QL03p006055:mrna"/>
    </source>
</evidence>
<dbReference type="Gramene" id="QL03p006055:mrna">
    <property type="protein sequence ID" value="QL03p006055:mrna"/>
    <property type="gene ID" value="QL03p006055"/>
</dbReference>
<accession>A0A7N2R0N6</accession>
<name>A0A7N2R0N6_QUELO</name>
<protein>
    <submittedName>
        <fullName evidence="1">Uncharacterized protein</fullName>
    </submittedName>
</protein>
<sequence>MRTERLCFSCRPQSSLQDLFGDLNLGDRNHVELFCETFTLDCSSSGETTPIIKRIGVYVECICAPPKNPSIFHDINRHLSLQSGLGLPVDTENGSDSDAGDPSNGYSKWVDLGLGIDSADDMVTRLDGLQHMSPLSTEKSSALVNRTSTGIFSIIGV</sequence>
<proteinExistence type="predicted"/>
<dbReference type="InParanoid" id="A0A7N2R0N6"/>
<reference evidence="1" key="2">
    <citation type="submission" date="2021-01" db="UniProtKB">
        <authorList>
            <consortium name="EnsemblPlants"/>
        </authorList>
    </citation>
    <scope>IDENTIFICATION</scope>
</reference>
<keyword evidence="2" id="KW-1185">Reference proteome</keyword>
<dbReference type="EMBL" id="LRBV02000003">
    <property type="status" value="NOT_ANNOTATED_CDS"/>
    <property type="molecule type" value="Genomic_DNA"/>
</dbReference>
<dbReference type="AlphaFoldDB" id="A0A7N2R0N6"/>